<sequence>MVYVKNKMFPGSDSHNLIGILAKTSLGSETGVAHNVARLGELEIIGIITIDIILIRLRACSWAINNRAYPTKNH</sequence>
<protein>
    <submittedName>
        <fullName evidence="1">Uncharacterized protein</fullName>
    </submittedName>
</protein>
<proteinExistence type="predicted"/>
<name>K0B944_9ARCH</name>
<accession>K0B944</accession>
<dbReference type="EMBL" id="CP003842">
    <property type="protein sequence ID" value="AFS81475.1"/>
    <property type="molecule type" value="Genomic_DNA"/>
</dbReference>
<reference evidence="1 2" key="1">
    <citation type="journal article" date="2012" name="J. Bacteriol.">
        <title>Draft Genome Sequence of an Ammonia-Oxidizing Archaeon, "Candidatus Nitrosopumilus koreensis" AR1, from Marine Sediment.</title>
        <authorList>
            <person name="Park S.J."/>
            <person name="Kim J.G."/>
            <person name="Jung M.Y."/>
            <person name="Kim S.J."/>
            <person name="Cha I.T."/>
            <person name="Kwon K."/>
            <person name="Lee J.H."/>
            <person name="Rhee S.K."/>
        </authorList>
    </citation>
    <scope>NUCLEOTIDE SEQUENCE [LARGE SCALE GENOMIC DNA]</scope>
    <source>
        <strain evidence="1 2">AR1</strain>
    </source>
</reference>
<organism evidence="1 2">
    <name type="scientific">Candidatus Nitrosopumilus koreensis AR1</name>
    <dbReference type="NCBI Taxonomy" id="1229908"/>
    <lineage>
        <taxon>Archaea</taxon>
        <taxon>Nitrososphaerota</taxon>
        <taxon>Nitrososphaeria</taxon>
        <taxon>Nitrosopumilales</taxon>
        <taxon>Nitrosopumilaceae</taxon>
        <taxon>Nitrosopumilus</taxon>
    </lineage>
</organism>
<dbReference type="Proteomes" id="UP000006101">
    <property type="component" value="Chromosome"/>
</dbReference>
<gene>
    <name evidence="1" type="ORF">NKOR_08070</name>
</gene>
<dbReference type="STRING" id="1229908.NKOR_08070"/>
<dbReference type="HOGENOM" id="CLU_2678693_0_0_2"/>
<dbReference type="AlphaFoldDB" id="K0B944"/>
<evidence type="ECO:0000313" key="1">
    <source>
        <dbReference type="EMBL" id="AFS81475.1"/>
    </source>
</evidence>
<dbReference type="KEGG" id="nkr:NKOR_08070"/>
<evidence type="ECO:0000313" key="2">
    <source>
        <dbReference type="Proteomes" id="UP000006101"/>
    </source>
</evidence>
<keyword evidence="2" id="KW-1185">Reference proteome</keyword>